<accession>A0A7G9ZAS4</accession>
<evidence type="ECO:0000259" key="8">
    <source>
        <dbReference type="PROSITE" id="PS50928"/>
    </source>
</evidence>
<dbReference type="CDD" id="cd06261">
    <property type="entry name" value="TM_PBP2"/>
    <property type="match status" value="1"/>
</dbReference>
<feature type="transmembrane region" description="Helical" evidence="7">
    <location>
        <begin position="120"/>
        <end position="140"/>
    </location>
</feature>
<dbReference type="Pfam" id="PF12911">
    <property type="entry name" value="OppC_N"/>
    <property type="match status" value="1"/>
</dbReference>
<dbReference type="InterPro" id="IPR025966">
    <property type="entry name" value="OppC_N"/>
</dbReference>
<dbReference type="SUPFAM" id="SSF161098">
    <property type="entry name" value="MetI-like"/>
    <property type="match status" value="1"/>
</dbReference>
<evidence type="ECO:0000256" key="4">
    <source>
        <dbReference type="ARBA" id="ARBA00022692"/>
    </source>
</evidence>
<dbReference type="PROSITE" id="PS50928">
    <property type="entry name" value="ABC_TM1"/>
    <property type="match status" value="1"/>
</dbReference>
<comment type="subcellular location">
    <subcellularLocation>
        <location evidence="1 7">Cell membrane</location>
        <topology evidence="1 7">Multi-pass membrane protein</topology>
    </subcellularLocation>
</comment>
<feature type="transmembrane region" description="Helical" evidence="7">
    <location>
        <begin position="247"/>
        <end position="271"/>
    </location>
</feature>
<keyword evidence="5 7" id="KW-1133">Transmembrane helix</keyword>
<evidence type="ECO:0000256" key="1">
    <source>
        <dbReference type="ARBA" id="ARBA00004651"/>
    </source>
</evidence>
<dbReference type="Gene3D" id="1.10.3720.10">
    <property type="entry name" value="MetI-like"/>
    <property type="match status" value="1"/>
</dbReference>
<keyword evidence="3" id="KW-1003">Cell membrane</keyword>
<dbReference type="EMBL" id="MT631686">
    <property type="protein sequence ID" value="QNO57358.1"/>
    <property type="molecule type" value="Genomic_DNA"/>
</dbReference>
<evidence type="ECO:0000256" key="3">
    <source>
        <dbReference type="ARBA" id="ARBA00022475"/>
    </source>
</evidence>
<evidence type="ECO:0000313" key="9">
    <source>
        <dbReference type="EMBL" id="QNO57358.1"/>
    </source>
</evidence>
<protein>
    <recommendedName>
        <fullName evidence="8">ABC transmembrane type-1 domain-containing protein</fullName>
    </recommendedName>
</protein>
<dbReference type="PANTHER" id="PTHR43386">
    <property type="entry name" value="OLIGOPEPTIDE TRANSPORT SYSTEM PERMEASE PROTEIN APPC"/>
    <property type="match status" value="1"/>
</dbReference>
<feature type="transmembrane region" description="Helical" evidence="7">
    <location>
        <begin position="146"/>
        <end position="163"/>
    </location>
</feature>
<keyword evidence="6 7" id="KW-0472">Membrane</keyword>
<gene>
    <name evidence="9" type="ORF">DPOOOCMC_00016</name>
</gene>
<evidence type="ECO:0000256" key="6">
    <source>
        <dbReference type="ARBA" id="ARBA00023136"/>
    </source>
</evidence>
<dbReference type="InterPro" id="IPR035906">
    <property type="entry name" value="MetI-like_sf"/>
</dbReference>
<proteinExistence type="inferred from homology"/>
<evidence type="ECO:0000256" key="2">
    <source>
        <dbReference type="ARBA" id="ARBA00022448"/>
    </source>
</evidence>
<feature type="transmembrane region" description="Helical" evidence="7">
    <location>
        <begin position="198"/>
        <end position="227"/>
    </location>
</feature>
<dbReference type="PANTHER" id="PTHR43386:SF1">
    <property type="entry name" value="D,D-DIPEPTIDE TRANSPORT SYSTEM PERMEASE PROTEIN DDPC-RELATED"/>
    <property type="match status" value="1"/>
</dbReference>
<evidence type="ECO:0000256" key="5">
    <source>
        <dbReference type="ARBA" id="ARBA00022989"/>
    </source>
</evidence>
<feature type="domain" description="ABC transmembrane type-1" evidence="8">
    <location>
        <begin position="81"/>
        <end position="271"/>
    </location>
</feature>
<feature type="transmembrane region" description="Helical" evidence="7">
    <location>
        <begin position="21"/>
        <end position="43"/>
    </location>
</feature>
<dbReference type="Pfam" id="PF00528">
    <property type="entry name" value="BPD_transp_1"/>
    <property type="match status" value="1"/>
</dbReference>
<dbReference type="InterPro" id="IPR000515">
    <property type="entry name" value="MetI-like"/>
</dbReference>
<keyword evidence="2 7" id="KW-0813">Transport</keyword>
<evidence type="ECO:0000256" key="7">
    <source>
        <dbReference type="RuleBase" id="RU363032"/>
    </source>
</evidence>
<feature type="transmembrane region" description="Helical" evidence="7">
    <location>
        <begin position="83"/>
        <end position="108"/>
    </location>
</feature>
<name>A0A7G9ZAS4_9EURY</name>
<keyword evidence="4 7" id="KW-0812">Transmembrane</keyword>
<sequence length="288" mass="31829">MIKTKTVEQKRNVKGKKQKQIYISLAFLLFIVFIAVFAPYIAIYDPDEANLREAEQPPSVSHPFGTDYLGRDVFSRVVYGARVSLLVGMIAAVVAVLIGTSIGLIAGYHGGYLDNILMRTVDVVYTLPALILLIVILSFFGRNIGGIVIAIGITHWMSTARLIRSEALSLKNRPFVEATIALGARDLYILRRHIFPNILYLAIVSVTLITAHSILTESTLSFLGLGIPPHETSWGNMLTDAQRDIMFGIWWTTLFPGLMIVLTVLAITFLGDGLRDVLAPRREAMEGL</sequence>
<reference evidence="9" key="1">
    <citation type="submission" date="2020-06" db="EMBL/GenBank/DDBJ databases">
        <title>Unique genomic features of the anaerobic methanotrophic archaea.</title>
        <authorList>
            <person name="Chadwick G.L."/>
            <person name="Skennerton C.T."/>
            <person name="Laso-Perez R."/>
            <person name="Leu A.O."/>
            <person name="Speth D.R."/>
            <person name="Yu H."/>
            <person name="Morgan-Lang C."/>
            <person name="Hatzenpichler R."/>
            <person name="Goudeau D."/>
            <person name="Malmstrom R."/>
            <person name="Brazelton W.J."/>
            <person name="Woyke T."/>
            <person name="Hallam S.J."/>
            <person name="Tyson G.W."/>
            <person name="Wegener G."/>
            <person name="Boetius A."/>
            <person name="Orphan V."/>
        </authorList>
    </citation>
    <scope>NUCLEOTIDE SEQUENCE</scope>
</reference>
<dbReference type="GO" id="GO:0055085">
    <property type="term" value="P:transmembrane transport"/>
    <property type="evidence" value="ECO:0007669"/>
    <property type="project" value="InterPro"/>
</dbReference>
<dbReference type="GO" id="GO:0005886">
    <property type="term" value="C:plasma membrane"/>
    <property type="evidence" value="ECO:0007669"/>
    <property type="project" value="UniProtKB-SubCell"/>
</dbReference>
<dbReference type="InterPro" id="IPR050366">
    <property type="entry name" value="BP-dependent_transpt_permease"/>
</dbReference>
<comment type="similarity">
    <text evidence="7">Belongs to the binding-protein-dependent transport system permease family.</text>
</comment>
<dbReference type="AlphaFoldDB" id="A0A7G9ZAS4"/>
<organism evidence="9">
    <name type="scientific">Candidatus Methanophaga sp. ANME-1 ERB7</name>
    <dbReference type="NCBI Taxonomy" id="2759913"/>
    <lineage>
        <taxon>Archaea</taxon>
        <taxon>Methanobacteriati</taxon>
        <taxon>Methanobacteriota</taxon>
        <taxon>Stenosarchaea group</taxon>
        <taxon>Methanomicrobia</taxon>
        <taxon>Candidatus Methanophagales</taxon>
        <taxon>Candidatus Methanophagaceae</taxon>
        <taxon>Candidatus Methanophaga</taxon>
    </lineage>
</organism>